<accession>A0A7D6I4K9</accession>
<keyword evidence="2" id="KW-0472">Membrane</keyword>
<feature type="region of interest" description="Disordered" evidence="1">
    <location>
        <begin position="435"/>
        <end position="491"/>
    </location>
</feature>
<dbReference type="EMBL" id="CP059165">
    <property type="protein sequence ID" value="QLL09834.1"/>
    <property type="molecule type" value="Genomic_DNA"/>
</dbReference>
<dbReference type="GO" id="GO:0051701">
    <property type="term" value="P:biological process involved in interaction with host"/>
    <property type="evidence" value="ECO:0007669"/>
    <property type="project" value="TreeGrafter"/>
</dbReference>
<dbReference type="KEGG" id="mgor:H0P51_13840"/>
<dbReference type="InterPro" id="IPR024516">
    <property type="entry name" value="Mce_C"/>
</dbReference>
<evidence type="ECO:0000259" key="4">
    <source>
        <dbReference type="Pfam" id="PF11887"/>
    </source>
</evidence>
<feature type="transmembrane region" description="Helical" evidence="2">
    <location>
        <begin position="15"/>
        <end position="35"/>
    </location>
</feature>
<evidence type="ECO:0000313" key="6">
    <source>
        <dbReference type="Proteomes" id="UP000510682"/>
    </source>
</evidence>
<dbReference type="InterPro" id="IPR052336">
    <property type="entry name" value="MlaD_Phospholipid_Transporter"/>
</dbReference>
<feature type="compositionally biased region" description="Pro residues" evidence="1">
    <location>
        <begin position="436"/>
        <end position="457"/>
    </location>
</feature>
<dbReference type="Pfam" id="PF02470">
    <property type="entry name" value="MlaD"/>
    <property type="match status" value="1"/>
</dbReference>
<dbReference type="PANTHER" id="PTHR33371:SF19">
    <property type="entry name" value="MCE-FAMILY PROTEIN MCE4A"/>
    <property type="match status" value="1"/>
</dbReference>
<dbReference type="InterPro" id="IPR003399">
    <property type="entry name" value="Mce/MlaD"/>
</dbReference>
<reference evidence="5" key="2">
    <citation type="submission" date="2020-07" db="EMBL/GenBank/DDBJ databases">
        <authorList>
            <person name="Yu X."/>
        </authorList>
    </citation>
    <scope>NUCLEOTIDE SEQUENCE [LARGE SCALE GENOMIC DNA]</scope>
    <source>
        <strain evidence="5">24T</strain>
    </source>
</reference>
<keyword evidence="2" id="KW-1133">Transmembrane helix</keyword>
<dbReference type="Proteomes" id="UP000510682">
    <property type="component" value="Chromosome"/>
</dbReference>
<organism evidence="5 6">
    <name type="scientific">Mycobacterium vicinigordonae</name>
    <dbReference type="NCBI Taxonomy" id="1719132"/>
    <lineage>
        <taxon>Bacteria</taxon>
        <taxon>Bacillati</taxon>
        <taxon>Actinomycetota</taxon>
        <taxon>Actinomycetes</taxon>
        <taxon>Mycobacteriales</taxon>
        <taxon>Mycobacteriaceae</taxon>
        <taxon>Mycobacterium</taxon>
    </lineage>
</organism>
<proteinExistence type="predicted"/>
<evidence type="ECO:0000313" key="5">
    <source>
        <dbReference type="EMBL" id="QLL09834.1"/>
    </source>
</evidence>
<evidence type="ECO:0000256" key="2">
    <source>
        <dbReference type="SAM" id="Phobius"/>
    </source>
</evidence>
<reference evidence="5" key="1">
    <citation type="submission" date="2020-07" db="EMBL/GenBank/DDBJ databases">
        <title>Description of Mycobacterium gordonae subsp. intergordonae subsp.nov. and Mycobacterium gordonae subsp. gordonae subsp. nov.</title>
        <authorList>
            <person name="Huang H."/>
        </authorList>
    </citation>
    <scope>NUCLEOTIDE SEQUENCE [LARGE SCALE GENOMIC DNA]</scope>
    <source>
        <strain evidence="5">24T</strain>
    </source>
</reference>
<keyword evidence="2" id="KW-0812">Transmembrane</keyword>
<feature type="compositionally biased region" description="Pro residues" evidence="1">
    <location>
        <begin position="471"/>
        <end position="491"/>
    </location>
</feature>
<gene>
    <name evidence="5" type="ORF">H0P51_13840</name>
</gene>
<protein>
    <submittedName>
        <fullName evidence="5">MCE family protein</fullName>
    </submittedName>
</protein>
<dbReference type="Pfam" id="PF11887">
    <property type="entry name" value="Mce4_CUP1"/>
    <property type="match status" value="1"/>
</dbReference>
<keyword evidence="6" id="KW-1185">Reference proteome</keyword>
<dbReference type="InterPro" id="IPR005693">
    <property type="entry name" value="Mce"/>
</dbReference>
<dbReference type="GO" id="GO:0005576">
    <property type="term" value="C:extracellular region"/>
    <property type="evidence" value="ECO:0007669"/>
    <property type="project" value="TreeGrafter"/>
</dbReference>
<dbReference type="AlphaFoldDB" id="A0A7D6I4K9"/>
<sequence length="491" mass="51664">MAKSKRREAGLHPGLWTLILVVLIIGGGVLTLLAFNRDLQTYTRVTLISDRAGLVMDPGAKVKLRGVEVGRVASIQPNEHVKLQLELFPDQLKYIPANVEAQITAPTAFGAKYVELITPEHPSSKTLTAGAVLRSRNVSVEVNTTFQNLVGVLNQIDPAKLNAILSALGEGFRGKGEALGRATTDLNQVLLQLNPRNETVRADWRAFAGFNETYSAAAHDILNVLDGASTTSATITKNEQELNSLLVSVVGLSDSGINLLGPAKGNLIHAINVLEPTTRLLMKYNPELTCLLVGGKLGLDDLMQAVAGHNGKSLIGDAGILLGDDMYRYPDNLPINGAKGGPGGAPGCGSLPDVGKNFPVRYVVTNTGWGTGMDVRPNPGIGFPGFANYGAATRGTPKPPSIYTLNGGPAPGPIPYPGAPPFGAPWYLPDGTPLYPGLPPAPPPGRPREIGPPPPGSEPFTIAHPAEMQPTPVPTMPPPPPPLPPLYAPEP</sequence>
<evidence type="ECO:0000256" key="1">
    <source>
        <dbReference type="SAM" id="MobiDB-lite"/>
    </source>
</evidence>
<dbReference type="NCBIfam" id="TIGR00996">
    <property type="entry name" value="Mtu_fam_mce"/>
    <property type="match status" value="1"/>
</dbReference>
<evidence type="ECO:0000259" key="3">
    <source>
        <dbReference type="Pfam" id="PF02470"/>
    </source>
</evidence>
<feature type="domain" description="Mammalian cell entry C-terminal" evidence="4">
    <location>
        <begin position="124"/>
        <end position="342"/>
    </location>
</feature>
<name>A0A7D6I4K9_9MYCO</name>
<dbReference type="RefSeq" id="WP_180918580.1">
    <property type="nucleotide sequence ID" value="NZ_CP059165.1"/>
</dbReference>
<dbReference type="PANTHER" id="PTHR33371">
    <property type="entry name" value="INTERMEMBRANE PHOSPHOLIPID TRANSPORT SYSTEM BINDING PROTEIN MLAD-RELATED"/>
    <property type="match status" value="1"/>
</dbReference>
<feature type="domain" description="Mce/MlaD" evidence="3">
    <location>
        <begin position="43"/>
        <end position="118"/>
    </location>
</feature>